<protein>
    <submittedName>
        <fullName evidence="1">Uncharacterized protein</fullName>
    </submittedName>
</protein>
<accession>A0A921NPE9</accession>
<keyword evidence="2" id="KW-1185">Reference proteome</keyword>
<evidence type="ECO:0000313" key="1">
    <source>
        <dbReference type="EMBL" id="KAF0674555.1"/>
    </source>
</evidence>
<dbReference type="AlphaFoldDB" id="A0A921NPE9"/>
<proteinExistence type="predicted"/>
<reference evidence="1" key="1">
    <citation type="submission" date="2013-03" db="EMBL/GenBank/DDBJ databases">
        <title>Genome Sequence of the Profundibacterium mesophilum strain KAUST100406-0324T from Red Sea, a novel genus in the family Rhodobacteraceae.</title>
        <authorList>
            <person name="Essack M."/>
            <person name="Alam I."/>
            <person name="Lafi F."/>
            <person name="Alawi W."/>
            <person name="Kamanu F."/>
            <person name="Al-Suwailem A."/>
            <person name="Lee O.O."/>
            <person name="Xu Y."/>
            <person name="Bajic V."/>
            <person name="Qian P.-Y."/>
            <person name="Archer J."/>
        </authorList>
    </citation>
    <scope>NUCLEOTIDE SEQUENCE</scope>
    <source>
        <strain evidence="1">KAUST100406-0324</strain>
    </source>
</reference>
<dbReference type="EMBL" id="APKE01000037">
    <property type="protein sequence ID" value="KAF0674555.1"/>
    <property type="molecule type" value="Genomic_DNA"/>
</dbReference>
<comment type="caution">
    <text evidence="1">The sequence shown here is derived from an EMBL/GenBank/DDBJ whole genome shotgun (WGS) entry which is preliminary data.</text>
</comment>
<evidence type="ECO:0000313" key="2">
    <source>
        <dbReference type="Proteomes" id="UP000698242"/>
    </source>
</evidence>
<gene>
    <name evidence="1" type="ORF">PMES_03140</name>
</gene>
<dbReference type="Proteomes" id="UP000698242">
    <property type="component" value="Unassembled WGS sequence"/>
</dbReference>
<dbReference type="RefSeq" id="WP_159966648.1">
    <property type="nucleotide sequence ID" value="NZ_APKE01000037.1"/>
</dbReference>
<name>A0A921NPE9_9RHOB</name>
<sequence length="213" mass="23265">MSDFNDQLGAVVSNFSAIDADIKRIAMKLCGPATNSAAQCCKADIRAIQSRYGNCRSAVEDLIDQLERETRALEAEPAAMRLPCQVRPQRFWNFVRGRGRGAGSLTNGAGHALELLFQQSDRIAVLLSRLDKRLEETLAMLQCCAEDAEGAVPDDVDMAGHRSLLFGVLSDAQAAQARIAARLRDDNRVRVALYDELTLSLRDGLHVAPPRSA</sequence>
<organism evidence="1 2">
    <name type="scientific">Profundibacterium mesophilum KAUST100406-0324</name>
    <dbReference type="NCBI Taxonomy" id="1037889"/>
    <lineage>
        <taxon>Bacteria</taxon>
        <taxon>Pseudomonadati</taxon>
        <taxon>Pseudomonadota</taxon>
        <taxon>Alphaproteobacteria</taxon>
        <taxon>Rhodobacterales</taxon>
        <taxon>Roseobacteraceae</taxon>
        <taxon>Profundibacterium</taxon>
    </lineage>
</organism>